<organism evidence="2 3">
    <name type="scientific">Triparma retinervis</name>
    <dbReference type="NCBI Taxonomy" id="2557542"/>
    <lineage>
        <taxon>Eukaryota</taxon>
        <taxon>Sar</taxon>
        <taxon>Stramenopiles</taxon>
        <taxon>Ochrophyta</taxon>
        <taxon>Bolidophyceae</taxon>
        <taxon>Parmales</taxon>
        <taxon>Triparmaceae</taxon>
        <taxon>Triparma</taxon>
    </lineage>
</organism>
<evidence type="ECO:0000313" key="2">
    <source>
        <dbReference type="EMBL" id="GMH47255.1"/>
    </source>
</evidence>
<feature type="region of interest" description="Disordered" evidence="1">
    <location>
        <begin position="50"/>
        <end position="133"/>
    </location>
</feature>
<dbReference type="AlphaFoldDB" id="A0A9W7DM49"/>
<protein>
    <submittedName>
        <fullName evidence="2">Uncharacterized protein</fullName>
    </submittedName>
</protein>
<comment type="caution">
    <text evidence="2">The sequence shown here is derived from an EMBL/GenBank/DDBJ whole genome shotgun (WGS) entry which is preliminary data.</text>
</comment>
<gene>
    <name evidence="2" type="ORF">TrRE_jg7612</name>
</gene>
<accession>A0A9W7DM49</accession>
<evidence type="ECO:0000313" key="3">
    <source>
        <dbReference type="Proteomes" id="UP001165082"/>
    </source>
</evidence>
<dbReference type="EMBL" id="BRXZ01001832">
    <property type="protein sequence ID" value="GMH47255.1"/>
    <property type="molecule type" value="Genomic_DNA"/>
</dbReference>
<sequence>MERVTPHTTEKVKKREGGAAGGGGGVRVNYNNYSDEAEEVLKQQRRRWNEWQSQQSLQSTPVVARPNNSFLASSDEAEASSAQVDSRSSLDTPSTSSVGGLTPRRILESRGDGSFAFSPGCTPPQSRGEDGGRKVVFLSRTSTPGKRGGEGEANVMDNDTLVRMLKRKPKEVEQMRTRNAFRKFFNGMPRERVEMLLRRAYGDLGEEQCEVKVKKRIGLLID</sequence>
<dbReference type="Proteomes" id="UP001165082">
    <property type="component" value="Unassembled WGS sequence"/>
</dbReference>
<keyword evidence="3" id="KW-1185">Reference proteome</keyword>
<name>A0A9W7DM49_9STRA</name>
<feature type="compositionally biased region" description="Low complexity" evidence="1">
    <location>
        <begin position="79"/>
        <end position="97"/>
    </location>
</feature>
<feature type="region of interest" description="Disordered" evidence="1">
    <location>
        <begin position="1"/>
        <end position="32"/>
    </location>
</feature>
<feature type="compositionally biased region" description="Basic and acidic residues" evidence="1">
    <location>
        <begin position="1"/>
        <end position="17"/>
    </location>
</feature>
<evidence type="ECO:0000256" key="1">
    <source>
        <dbReference type="SAM" id="MobiDB-lite"/>
    </source>
</evidence>
<feature type="compositionally biased region" description="Polar residues" evidence="1">
    <location>
        <begin position="50"/>
        <end position="71"/>
    </location>
</feature>
<proteinExistence type="predicted"/>
<reference evidence="2" key="1">
    <citation type="submission" date="2022-07" db="EMBL/GenBank/DDBJ databases">
        <title>Genome analysis of Parmales, a sister group of diatoms, reveals the evolutionary specialization of diatoms from phago-mixotrophs to photoautotrophs.</title>
        <authorList>
            <person name="Ban H."/>
            <person name="Sato S."/>
            <person name="Yoshikawa S."/>
            <person name="Kazumasa Y."/>
            <person name="Nakamura Y."/>
            <person name="Ichinomiya M."/>
            <person name="Saitoh K."/>
            <person name="Sato N."/>
            <person name="Blanc-Mathieu R."/>
            <person name="Endo H."/>
            <person name="Kuwata A."/>
            <person name="Ogata H."/>
        </authorList>
    </citation>
    <scope>NUCLEOTIDE SEQUENCE</scope>
</reference>